<reference evidence="3" key="2">
    <citation type="submission" date="2025-08" db="UniProtKB">
        <authorList>
            <consortium name="RefSeq"/>
        </authorList>
    </citation>
    <scope>IDENTIFICATION</scope>
    <source>
        <strain evidence="3">S238N-H82</strain>
        <tissue evidence="3">Testes</tissue>
    </source>
</reference>
<dbReference type="AlphaFoldDB" id="A0A9J7MFB5"/>
<accession>A0A9J7MFB5</accession>
<evidence type="ECO:0000313" key="3">
    <source>
        <dbReference type="RefSeq" id="XP_035700199.1"/>
    </source>
</evidence>
<dbReference type="Proteomes" id="UP000001554">
    <property type="component" value="Chromosome 16"/>
</dbReference>
<evidence type="ECO:0000256" key="1">
    <source>
        <dbReference type="SAM" id="SignalP"/>
    </source>
</evidence>
<keyword evidence="2" id="KW-1185">Reference proteome</keyword>
<protein>
    <submittedName>
        <fullName evidence="3">SCO-spondin-like</fullName>
    </submittedName>
</protein>
<feature type="chain" id="PRO_5039943853" evidence="1">
    <location>
        <begin position="30"/>
        <end position="105"/>
    </location>
</feature>
<dbReference type="GeneID" id="118432696"/>
<name>A0A9J7MFB5_BRAFL</name>
<keyword evidence="1" id="KW-0732">Signal</keyword>
<feature type="signal peptide" evidence="1">
    <location>
        <begin position="1"/>
        <end position="29"/>
    </location>
</feature>
<reference evidence="2" key="1">
    <citation type="journal article" date="2020" name="Nat. Ecol. Evol.">
        <title>Deeply conserved synteny resolves early events in vertebrate evolution.</title>
        <authorList>
            <person name="Simakov O."/>
            <person name="Marletaz F."/>
            <person name="Yue J.X."/>
            <person name="O'Connell B."/>
            <person name="Jenkins J."/>
            <person name="Brandt A."/>
            <person name="Calef R."/>
            <person name="Tung C.H."/>
            <person name="Huang T.K."/>
            <person name="Schmutz J."/>
            <person name="Satoh N."/>
            <person name="Yu J.K."/>
            <person name="Putnam N.H."/>
            <person name="Green R.E."/>
            <person name="Rokhsar D.S."/>
        </authorList>
    </citation>
    <scope>NUCLEOTIDE SEQUENCE [LARGE SCALE GENOMIC DNA]</scope>
    <source>
        <strain evidence="2">S238N-H82</strain>
    </source>
</reference>
<gene>
    <name evidence="3" type="primary">LOC118432696</name>
</gene>
<dbReference type="OrthoDB" id="10343694at2759"/>
<dbReference type="RefSeq" id="XP_035700199.1">
    <property type="nucleotide sequence ID" value="XM_035844306.1"/>
</dbReference>
<proteinExistence type="predicted"/>
<evidence type="ECO:0000313" key="2">
    <source>
        <dbReference type="Proteomes" id="UP000001554"/>
    </source>
</evidence>
<organism evidence="2 3">
    <name type="scientific">Branchiostoma floridae</name>
    <name type="common">Florida lancelet</name>
    <name type="synonym">Amphioxus</name>
    <dbReference type="NCBI Taxonomy" id="7739"/>
    <lineage>
        <taxon>Eukaryota</taxon>
        <taxon>Metazoa</taxon>
        <taxon>Chordata</taxon>
        <taxon>Cephalochordata</taxon>
        <taxon>Leptocardii</taxon>
        <taxon>Amphioxiformes</taxon>
        <taxon>Branchiostomatidae</taxon>
        <taxon>Branchiostoma</taxon>
    </lineage>
</organism>
<dbReference type="KEGG" id="bfo:118432696"/>
<dbReference type="OMA" id="NAEPHFC"/>
<sequence>MPAPSIPTAAAFLVAVALGQTLLTQDVNAEPHFCDVTVTVPQEEEITPRENTTAPCSDVVTLMLEGWQLDPESSDPDSSICVYYKPAVTQTIMVEETHQGCCDVS</sequence>